<evidence type="ECO:0000256" key="1">
    <source>
        <dbReference type="SAM" id="Phobius"/>
    </source>
</evidence>
<accession>A0A5D6WDB4</accession>
<evidence type="ECO:0000313" key="2">
    <source>
        <dbReference type="EMBL" id="TYZ24838.1"/>
    </source>
</evidence>
<name>A0A5D6WDB4_9FIRM</name>
<dbReference type="RefSeq" id="WP_149170461.1">
    <property type="nucleotide sequence ID" value="NZ_VTOY01000001.1"/>
</dbReference>
<comment type="caution">
    <text evidence="2">The sequence shown here is derived from an EMBL/GenBank/DDBJ whole genome shotgun (WGS) entry which is preliminary data.</text>
</comment>
<evidence type="ECO:0000313" key="3">
    <source>
        <dbReference type="Proteomes" id="UP000323646"/>
    </source>
</evidence>
<organism evidence="2 3">
    <name type="scientific">Selenomonas ruminis</name>
    <dbReference type="NCBI Taxonomy" id="2593411"/>
    <lineage>
        <taxon>Bacteria</taxon>
        <taxon>Bacillati</taxon>
        <taxon>Bacillota</taxon>
        <taxon>Negativicutes</taxon>
        <taxon>Selenomonadales</taxon>
        <taxon>Selenomonadaceae</taxon>
        <taxon>Selenomonas</taxon>
    </lineage>
</organism>
<reference evidence="2 3" key="1">
    <citation type="submission" date="2019-08" db="EMBL/GenBank/DDBJ databases">
        <title>Selenomonas sp. mPRGC5 and Selenomonas sp. mPRGC8 isolated from ruminal fluid of dairy goat (Capra hircus).</title>
        <authorList>
            <person name="Poothong S."/>
            <person name="Nuengjamnong C."/>
            <person name="Tanasupawat S."/>
        </authorList>
    </citation>
    <scope>NUCLEOTIDE SEQUENCE [LARGE SCALE GENOMIC DNA]</scope>
    <source>
        <strain evidence="3">mPRGC5</strain>
    </source>
</reference>
<dbReference type="OrthoDB" id="9824409at2"/>
<keyword evidence="1" id="KW-1133">Transmembrane helix</keyword>
<gene>
    <name evidence="2" type="ORF">FZ040_02020</name>
</gene>
<proteinExistence type="predicted"/>
<dbReference type="Proteomes" id="UP000323646">
    <property type="component" value="Unassembled WGS sequence"/>
</dbReference>
<keyword evidence="3" id="KW-1185">Reference proteome</keyword>
<dbReference type="EMBL" id="VTOY01000001">
    <property type="protein sequence ID" value="TYZ24838.1"/>
    <property type="molecule type" value="Genomic_DNA"/>
</dbReference>
<keyword evidence="1" id="KW-0812">Transmembrane</keyword>
<feature type="transmembrane region" description="Helical" evidence="1">
    <location>
        <begin position="50"/>
        <end position="70"/>
    </location>
</feature>
<dbReference type="AlphaFoldDB" id="A0A5D6WDB4"/>
<sequence>MKMISKPMKYVARDFVLSSLIGGLSLFIIISFICLVLYLLGYSYIIEKNITNISVIAVIVASVVTAANAYRERKIKKNEMIKKIITENRYQWLEKTRLVMAKLHASERTYITYTMENREDRYKIIKDIDLYSSQLILYLPYDENVFCDEICCLVNDVKAIIKGTDKGATAKLLCRIRAQENKCRLILKKVWKDIKSEAKKE</sequence>
<protein>
    <submittedName>
        <fullName evidence="2">Uncharacterized protein</fullName>
    </submittedName>
</protein>
<keyword evidence="1" id="KW-0472">Membrane</keyword>
<feature type="transmembrane region" description="Helical" evidence="1">
    <location>
        <begin position="20"/>
        <end position="44"/>
    </location>
</feature>